<reference evidence="11" key="1">
    <citation type="submission" date="2015-12" db="EMBL/GenBank/DDBJ databases">
        <title>Update maize B73 reference genome by single molecule sequencing technologies.</title>
        <authorList>
            <consortium name="Maize Genome Sequencing Project"/>
            <person name="Ware D."/>
        </authorList>
    </citation>
    <scope>NUCLEOTIDE SEQUENCE [LARGE SCALE GENOMIC DNA]</scope>
    <source>
        <tissue evidence="11">Seedling</tissue>
    </source>
</reference>
<accession>A0A1D6ETW8</accession>
<dbReference type="InterPro" id="IPR000133">
    <property type="entry name" value="ER_ret_rcpt"/>
</dbReference>
<comment type="similarity">
    <text evidence="2">Belongs to the ERD2 family.</text>
</comment>
<keyword evidence="7" id="KW-0653">Protein transport</keyword>
<sequence length="180" mass="19851">MGSVVVLLMPLRTEGIGLVLANYTSASTFHVLVVYGRLIVLGLLLLPFKVLPCAGLALLVHPSTSHNIVNRISWAFCVYLEAVSVLPQLRLMQNTKIVEPFTAHYVFALGVARFLSCAHWVLQVLDTRGRLLTALGYGLWPSMVLFSEIVQTFILADFCYYYVKSLVGGQLVLRLPSGVV</sequence>
<dbReference type="AlphaFoldDB" id="A0A1D6ETW8"/>
<evidence type="ECO:0000313" key="11">
    <source>
        <dbReference type="EMBL" id="ONM23117.1"/>
    </source>
</evidence>
<keyword evidence="6" id="KW-0931">ER-Golgi transport</keyword>
<evidence type="ECO:0000256" key="6">
    <source>
        <dbReference type="ARBA" id="ARBA00022892"/>
    </source>
</evidence>
<keyword evidence="9" id="KW-0472">Membrane</keyword>
<keyword evidence="8" id="KW-1133">Transmembrane helix</keyword>
<evidence type="ECO:0000256" key="1">
    <source>
        <dbReference type="ARBA" id="ARBA00004477"/>
    </source>
</evidence>
<gene>
    <name evidence="11" type="ORF">ZEAMMB73_Zm00001d006219</name>
</gene>
<dbReference type="PANTHER" id="PTHR10585">
    <property type="entry name" value="ER LUMEN PROTEIN RETAINING RECEPTOR"/>
    <property type="match status" value="1"/>
</dbReference>
<dbReference type="GO" id="GO:0046923">
    <property type="term" value="F:ER retention sequence binding"/>
    <property type="evidence" value="ECO:0007669"/>
    <property type="project" value="InterPro"/>
</dbReference>
<evidence type="ECO:0000256" key="3">
    <source>
        <dbReference type="ARBA" id="ARBA00022448"/>
    </source>
</evidence>
<evidence type="ECO:0000256" key="2">
    <source>
        <dbReference type="ARBA" id="ARBA00010120"/>
    </source>
</evidence>
<proteinExistence type="inferred from homology"/>
<evidence type="ECO:0000256" key="7">
    <source>
        <dbReference type="ARBA" id="ARBA00022927"/>
    </source>
</evidence>
<dbReference type="GO" id="GO:0006621">
    <property type="term" value="P:protein retention in ER lumen"/>
    <property type="evidence" value="ECO:0007669"/>
    <property type="project" value="InterPro"/>
</dbReference>
<evidence type="ECO:0000256" key="8">
    <source>
        <dbReference type="ARBA" id="ARBA00022989"/>
    </source>
</evidence>
<keyword evidence="5" id="KW-0256">Endoplasmic reticulum</keyword>
<keyword evidence="4" id="KW-0812">Transmembrane</keyword>
<dbReference type="GO" id="GO:0015031">
    <property type="term" value="P:protein transport"/>
    <property type="evidence" value="ECO:0007669"/>
    <property type="project" value="UniProtKB-KW"/>
</dbReference>
<evidence type="ECO:0000256" key="4">
    <source>
        <dbReference type="ARBA" id="ARBA00022692"/>
    </source>
</evidence>
<evidence type="ECO:0000256" key="10">
    <source>
        <dbReference type="ARBA" id="ARBA00023170"/>
    </source>
</evidence>
<dbReference type="GO" id="GO:0016192">
    <property type="term" value="P:vesicle-mediated transport"/>
    <property type="evidence" value="ECO:0007669"/>
    <property type="project" value="UniProtKB-KW"/>
</dbReference>
<dbReference type="GO" id="GO:0005789">
    <property type="term" value="C:endoplasmic reticulum membrane"/>
    <property type="evidence" value="ECO:0007669"/>
    <property type="project" value="UniProtKB-SubCell"/>
</dbReference>
<evidence type="ECO:0000256" key="9">
    <source>
        <dbReference type="ARBA" id="ARBA00023136"/>
    </source>
</evidence>
<keyword evidence="3" id="KW-0813">Transport</keyword>
<organism evidence="11">
    <name type="scientific">Zea mays</name>
    <name type="common">Maize</name>
    <dbReference type="NCBI Taxonomy" id="4577"/>
    <lineage>
        <taxon>Eukaryota</taxon>
        <taxon>Viridiplantae</taxon>
        <taxon>Streptophyta</taxon>
        <taxon>Embryophyta</taxon>
        <taxon>Tracheophyta</taxon>
        <taxon>Spermatophyta</taxon>
        <taxon>Magnoliopsida</taxon>
        <taxon>Liliopsida</taxon>
        <taxon>Poales</taxon>
        <taxon>Poaceae</taxon>
        <taxon>PACMAD clade</taxon>
        <taxon>Panicoideae</taxon>
        <taxon>Andropogonodae</taxon>
        <taxon>Andropogoneae</taxon>
        <taxon>Tripsacinae</taxon>
        <taxon>Zea</taxon>
    </lineage>
</organism>
<keyword evidence="10 11" id="KW-0675">Receptor</keyword>
<dbReference type="EMBL" id="CM007648">
    <property type="protein sequence ID" value="ONM23117.1"/>
    <property type="molecule type" value="Genomic_DNA"/>
</dbReference>
<evidence type="ECO:0000256" key="5">
    <source>
        <dbReference type="ARBA" id="ARBA00022824"/>
    </source>
</evidence>
<dbReference type="Pfam" id="PF00810">
    <property type="entry name" value="ER_lumen_recept"/>
    <property type="match status" value="1"/>
</dbReference>
<comment type="subcellular location">
    <subcellularLocation>
        <location evidence="1">Endoplasmic reticulum membrane</location>
        <topology evidence="1">Multi-pass membrane protein</topology>
    </subcellularLocation>
</comment>
<protein>
    <submittedName>
        <fullName evidence="11">ER lumen protein retaining receptor family protein</fullName>
    </submittedName>
</protein>
<name>A0A1D6ETW8_MAIZE</name>